<organism evidence="2 4">
    <name type="scientific">Bacteroides fragilis</name>
    <dbReference type="NCBI Taxonomy" id="817"/>
    <lineage>
        <taxon>Bacteria</taxon>
        <taxon>Pseudomonadati</taxon>
        <taxon>Bacteroidota</taxon>
        <taxon>Bacteroidia</taxon>
        <taxon>Bacteroidales</taxon>
        <taxon>Bacteroidaceae</taxon>
        <taxon>Bacteroides</taxon>
    </lineage>
</organism>
<dbReference type="PROSITE" id="PS51186">
    <property type="entry name" value="GNAT"/>
    <property type="match status" value="1"/>
</dbReference>
<dbReference type="Proteomes" id="UP000093197">
    <property type="component" value="Unassembled WGS sequence"/>
</dbReference>
<sequence>MVNELNKEMDVDKYKIRSWSKDDFSTLAKYLNNKKIWDNCRDSLPYPYSENDAQQFILSVSIQNEQNNYCIEVNQEAAGNISFARGIDVERYNAELGYWLAEPYWGKGIMTQMLALAISCYFHHTDVMRICANVYAGNIASMRVLEKIGFRKCGIHRNACFKNGVFTDCHYFELLKEEFRNLVK</sequence>
<dbReference type="SUPFAM" id="SSF55729">
    <property type="entry name" value="Acyl-CoA N-acyltransferases (Nat)"/>
    <property type="match status" value="1"/>
</dbReference>
<accession>A0A2K9HAM7</accession>
<dbReference type="Pfam" id="PF13302">
    <property type="entry name" value="Acetyltransf_3"/>
    <property type="match status" value="1"/>
</dbReference>
<protein>
    <submittedName>
        <fullName evidence="2 3">N-acetyltransferase</fullName>
    </submittedName>
</protein>
<feature type="domain" description="N-acetyltransferase" evidence="1">
    <location>
        <begin position="14"/>
        <end position="178"/>
    </location>
</feature>
<name>A0A2K9HAM7_BACFG</name>
<evidence type="ECO:0000313" key="3">
    <source>
        <dbReference type="EMBL" id="RGY64094.1"/>
    </source>
</evidence>
<dbReference type="EMBL" id="QSDG01000035">
    <property type="protein sequence ID" value="RGY64094.1"/>
    <property type="molecule type" value="Genomic_DNA"/>
</dbReference>
<reference evidence="2 4" key="2">
    <citation type="journal article" date="2016" name="PLoS ONE">
        <title>Genomic Diversity of Enterotoxigenic Strains of Bacteroides fragilis.</title>
        <authorList>
            <person name="Pierce J.V."/>
            <person name="Bernstein H.D."/>
        </authorList>
    </citation>
    <scope>NUCLEOTIDE SEQUENCE [LARGE SCALE GENOMIC DNA]</scope>
    <source>
        <strain evidence="2 4">20793-3</strain>
    </source>
</reference>
<dbReference type="PANTHER" id="PTHR43328">
    <property type="entry name" value="ACETYLTRANSFERASE-RELATED"/>
    <property type="match status" value="1"/>
</dbReference>
<dbReference type="PANTHER" id="PTHR43328:SF1">
    <property type="entry name" value="N-ACETYLTRANSFERASE DOMAIN-CONTAINING PROTEIN"/>
    <property type="match status" value="1"/>
</dbReference>
<proteinExistence type="predicted"/>
<comment type="caution">
    <text evidence="2">The sequence shown here is derived from an EMBL/GenBank/DDBJ whole genome shotgun (WGS) entry which is preliminary data.</text>
</comment>
<reference evidence="3 5" key="3">
    <citation type="submission" date="2018-08" db="EMBL/GenBank/DDBJ databases">
        <title>A genome reference for cultivated species of the human gut microbiota.</title>
        <authorList>
            <person name="Zou Y."/>
            <person name="Xue W."/>
            <person name="Luo G."/>
        </authorList>
    </citation>
    <scope>NUCLEOTIDE SEQUENCE [LARGE SCALE GENOMIC DNA]</scope>
    <source>
        <strain evidence="3 5">OF01-1</strain>
    </source>
</reference>
<dbReference type="Gene3D" id="3.40.630.30">
    <property type="match status" value="1"/>
</dbReference>
<evidence type="ECO:0000313" key="2">
    <source>
        <dbReference type="EMBL" id="OCR27513.1"/>
    </source>
</evidence>
<dbReference type="InterPro" id="IPR000182">
    <property type="entry name" value="GNAT_dom"/>
</dbReference>
<evidence type="ECO:0000313" key="4">
    <source>
        <dbReference type="Proteomes" id="UP000093197"/>
    </source>
</evidence>
<reference evidence="2" key="1">
    <citation type="submission" date="2015-08" db="EMBL/GenBank/DDBJ databases">
        <authorList>
            <person name="Pierce J."/>
            <person name="Bernstein H."/>
        </authorList>
    </citation>
    <scope>NUCLEOTIDE SEQUENCE</scope>
    <source>
        <strain evidence="2">20793-3</strain>
    </source>
</reference>
<keyword evidence="2" id="KW-0808">Transferase</keyword>
<dbReference type="EMBL" id="LIDT01000044">
    <property type="protein sequence ID" value="OCR27513.1"/>
    <property type="molecule type" value="Genomic_DNA"/>
</dbReference>
<dbReference type="InterPro" id="IPR016181">
    <property type="entry name" value="Acyl_CoA_acyltransferase"/>
</dbReference>
<evidence type="ECO:0000313" key="5">
    <source>
        <dbReference type="Proteomes" id="UP000284614"/>
    </source>
</evidence>
<dbReference type="AlphaFoldDB" id="A0A2K9HAM7"/>
<evidence type="ECO:0000259" key="1">
    <source>
        <dbReference type="PROSITE" id="PS51186"/>
    </source>
</evidence>
<dbReference type="GO" id="GO:0016747">
    <property type="term" value="F:acyltransferase activity, transferring groups other than amino-acyl groups"/>
    <property type="evidence" value="ECO:0007669"/>
    <property type="project" value="InterPro"/>
</dbReference>
<dbReference type="Proteomes" id="UP000284614">
    <property type="component" value="Unassembled WGS sequence"/>
</dbReference>
<gene>
    <name evidence="2" type="ORF">AC094_42850</name>
    <name evidence="3" type="ORF">DXA27_22475</name>
</gene>